<dbReference type="PANTHER" id="PTHR42146:SF1">
    <property type="entry name" value="OLIGORIBONUCLEASE NRNB"/>
    <property type="match status" value="1"/>
</dbReference>
<dbReference type="InterPro" id="IPR038763">
    <property type="entry name" value="DHH_sf"/>
</dbReference>
<evidence type="ECO:0000313" key="4">
    <source>
        <dbReference type="EMBL" id="ABZ10332.1"/>
    </source>
</evidence>
<feature type="domain" description="DDH" evidence="2">
    <location>
        <begin position="24"/>
        <end position="145"/>
    </location>
</feature>
<protein>
    <submittedName>
        <fullName evidence="4">Putative DHHA1 domain protein</fullName>
    </submittedName>
</protein>
<dbReference type="Pfam" id="PF02272">
    <property type="entry name" value="DHHA1"/>
    <property type="match status" value="1"/>
</dbReference>
<reference evidence="4" key="1">
    <citation type="journal article" date="2008" name="ISME J.">
        <title>Genomic patterns of recombination, clonal divergence and environment in marine microbial populations.</title>
        <authorList>
            <person name="Konstantinidis K.T."/>
            <person name="Delong E.F."/>
        </authorList>
    </citation>
    <scope>NUCLEOTIDE SEQUENCE</scope>
</reference>
<evidence type="ECO:0000256" key="1">
    <source>
        <dbReference type="SAM" id="MobiDB-lite"/>
    </source>
</evidence>
<gene>
    <name evidence="4" type="ORF">ALOHA_HF4000APKG10L15ctg1g35</name>
</gene>
<evidence type="ECO:0000259" key="3">
    <source>
        <dbReference type="Pfam" id="PF02272"/>
    </source>
</evidence>
<accession>B3TCM3</accession>
<dbReference type="EMBL" id="EU016672">
    <property type="protein sequence ID" value="ABZ10332.1"/>
    <property type="molecule type" value="Genomic_DNA"/>
</dbReference>
<dbReference type="PANTHER" id="PTHR42146">
    <property type="entry name" value="3',5'-CYCLIC-NUCLEOTIDE PHOSPHODIESTERASE"/>
    <property type="match status" value="1"/>
</dbReference>
<dbReference type="SUPFAM" id="SSF64182">
    <property type="entry name" value="DHH phosphoesterases"/>
    <property type="match status" value="1"/>
</dbReference>
<dbReference type="GO" id="GO:0003676">
    <property type="term" value="F:nucleic acid binding"/>
    <property type="evidence" value="ECO:0007669"/>
    <property type="project" value="InterPro"/>
</dbReference>
<dbReference type="Gene3D" id="3.10.310.30">
    <property type="match status" value="1"/>
</dbReference>
<dbReference type="InterPro" id="IPR003156">
    <property type="entry name" value="DHHA1_dom"/>
</dbReference>
<dbReference type="InterPro" id="IPR001667">
    <property type="entry name" value="DDH_dom"/>
</dbReference>
<evidence type="ECO:0000259" key="2">
    <source>
        <dbReference type="Pfam" id="PF01368"/>
    </source>
</evidence>
<organism evidence="4">
    <name type="scientific">uncultured marine crenarchaeote HF4000_APKG10L15</name>
    <dbReference type="NCBI Taxonomy" id="455613"/>
    <lineage>
        <taxon>Archaea</taxon>
        <taxon>Nitrososphaerota</taxon>
        <taxon>Nitrososphaeria</taxon>
        <taxon>Nitrosopumilales</taxon>
        <taxon>environmental samples</taxon>
    </lineage>
</organism>
<proteinExistence type="predicted"/>
<name>B3TCM3_9ARCH</name>
<sequence>MPAKSKKSSVRKTSSKTTKPKRTKILCISHMEDADGISSAALIKQAFGGDTILVDYPGMTDVLETLRNDEKLKMLFICDLGLNKQNSDYFVDLLTELRKKQVSITYVDHHHVDSKIIAKLKKVKVKLIHNTSECTSVLVYNAFKKKLPEHSMFIAVCGAITDYMENKPIASKLLQIYDRQFALINATVLTYNIVGHQRKQDIDYLYYLVDELSESKFPHDIPNTYEFAQIQVGKLAEIISKVKASMKISKNLGHMEVLDSGASGAANFVLGFSGKDVGITYKERVDKGIYAVSVRGSPSCKTHLGKLVSSLASKLGGSGGGHDKACGAVIPKDKIKQFVSQMNSHLSSG</sequence>
<dbReference type="AlphaFoldDB" id="B3TCM3"/>
<dbReference type="InterPro" id="IPR052968">
    <property type="entry name" value="Nucleotide_metab_enz"/>
</dbReference>
<feature type="domain" description="DHHA1" evidence="3">
    <location>
        <begin position="264"/>
        <end position="346"/>
    </location>
</feature>
<feature type="region of interest" description="Disordered" evidence="1">
    <location>
        <begin position="1"/>
        <end position="21"/>
    </location>
</feature>
<dbReference type="Pfam" id="PF01368">
    <property type="entry name" value="DHH"/>
    <property type="match status" value="1"/>
</dbReference>